<proteinExistence type="inferred from homology"/>
<comment type="caution">
    <text evidence="7">The sequence shown here is derived from an EMBL/GenBank/DDBJ whole genome shotgun (WGS) entry which is preliminary data.</text>
</comment>
<comment type="subcellular location">
    <subcellularLocation>
        <location evidence="1">Membrane</location>
        <topology evidence="1">Multi-pass membrane protein</topology>
    </subcellularLocation>
</comment>
<dbReference type="Proteomes" id="UP000683360">
    <property type="component" value="Unassembled WGS sequence"/>
</dbReference>
<name>A0A8S3S1W5_MYTED</name>
<feature type="transmembrane region" description="Helical" evidence="6">
    <location>
        <begin position="155"/>
        <end position="174"/>
    </location>
</feature>
<evidence type="ECO:0000256" key="6">
    <source>
        <dbReference type="SAM" id="Phobius"/>
    </source>
</evidence>
<feature type="transmembrane region" description="Helical" evidence="6">
    <location>
        <begin position="286"/>
        <end position="305"/>
    </location>
</feature>
<comment type="similarity">
    <text evidence="2">Belongs to the NIPA family.</text>
</comment>
<keyword evidence="4 6" id="KW-1133">Transmembrane helix</keyword>
<evidence type="ECO:0000313" key="8">
    <source>
        <dbReference type="Proteomes" id="UP000683360"/>
    </source>
</evidence>
<dbReference type="PANTHER" id="PTHR12570:SF92">
    <property type="entry name" value="SPICHTHYIN, ISOFORM B"/>
    <property type="match status" value="1"/>
</dbReference>
<reference evidence="7" key="1">
    <citation type="submission" date="2021-03" db="EMBL/GenBank/DDBJ databases">
        <authorList>
            <person name="Bekaert M."/>
        </authorList>
    </citation>
    <scope>NUCLEOTIDE SEQUENCE</scope>
</reference>
<dbReference type="InterPro" id="IPR037185">
    <property type="entry name" value="EmrE-like"/>
</dbReference>
<accession>A0A8S3S1W5</accession>
<dbReference type="PANTHER" id="PTHR12570">
    <property type="match status" value="1"/>
</dbReference>
<evidence type="ECO:0000256" key="3">
    <source>
        <dbReference type="ARBA" id="ARBA00022692"/>
    </source>
</evidence>
<feature type="transmembrane region" description="Helical" evidence="6">
    <location>
        <begin position="81"/>
        <end position="101"/>
    </location>
</feature>
<feature type="transmembrane region" description="Helical" evidence="6">
    <location>
        <begin position="317"/>
        <end position="337"/>
    </location>
</feature>
<evidence type="ECO:0000256" key="1">
    <source>
        <dbReference type="ARBA" id="ARBA00004141"/>
    </source>
</evidence>
<dbReference type="InterPro" id="IPR008521">
    <property type="entry name" value="Mg_trans_NIPA"/>
</dbReference>
<organism evidence="7 8">
    <name type="scientific">Mytilus edulis</name>
    <name type="common">Blue mussel</name>
    <dbReference type="NCBI Taxonomy" id="6550"/>
    <lineage>
        <taxon>Eukaryota</taxon>
        <taxon>Metazoa</taxon>
        <taxon>Spiralia</taxon>
        <taxon>Lophotrochozoa</taxon>
        <taxon>Mollusca</taxon>
        <taxon>Bivalvia</taxon>
        <taxon>Autobranchia</taxon>
        <taxon>Pteriomorphia</taxon>
        <taxon>Mytilida</taxon>
        <taxon>Mytiloidea</taxon>
        <taxon>Mytilidae</taxon>
        <taxon>Mytilinae</taxon>
        <taxon>Mytilus</taxon>
    </lineage>
</organism>
<evidence type="ECO:0000256" key="2">
    <source>
        <dbReference type="ARBA" id="ARBA00007230"/>
    </source>
</evidence>
<dbReference type="OrthoDB" id="6428174at2759"/>
<dbReference type="GO" id="GO:0016020">
    <property type="term" value="C:membrane"/>
    <property type="evidence" value="ECO:0007669"/>
    <property type="project" value="UniProtKB-SubCell"/>
</dbReference>
<evidence type="ECO:0000256" key="5">
    <source>
        <dbReference type="ARBA" id="ARBA00023136"/>
    </source>
</evidence>
<evidence type="ECO:0000313" key="7">
    <source>
        <dbReference type="EMBL" id="CAG2213201.1"/>
    </source>
</evidence>
<dbReference type="GO" id="GO:0015095">
    <property type="term" value="F:magnesium ion transmembrane transporter activity"/>
    <property type="evidence" value="ECO:0007669"/>
    <property type="project" value="InterPro"/>
</dbReference>
<keyword evidence="8" id="KW-1185">Reference proteome</keyword>
<gene>
    <name evidence="7" type="ORF">MEDL_27115</name>
</gene>
<dbReference type="Pfam" id="PF05653">
    <property type="entry name" value="Mg_trans_NIPA"/>
    <property type="match status" value="1"/>
</dbReference>
<feature type="transmembrane region" description="Helical" evidence="6">
    <location>
        <begin position="12"/>
        <end position="32"/>
    </location>
</feature>
<keyword evidence="3 6" id="KW-0812">Transmembrane</keyword>
<dbReference type="SUPFAM" id="SSF103481">
    <property type="entry name" value="Multidrug resistance efflux transporter EmrE"/>
    <property type="match status" value="1"/>
</dbReference>
<sequence length="427" mass="47226">MTVAECLTMKNSNILYGVIACTAVLCVGLWWITMNSTSTDVTGSTPQTLIPLLKQLDKMGRDNISSSRDPDKLTPEDITSFWIGFGLAFSSTIFIGTSFIFKKLGLRKLASQGTRADQGGYGYLKEWLWWAGMSLMILGEFANFAAYAFAPATLVTPLGALSVIVSSVLSSIFLREKLNILGKMGCALCVIGSTVMVLHSPQEQEVASMDILKEKVQEPGFVIYAFLMVGTAIFFMIFVAPKYGNRTVLVYITICSTLGSFTVMGCKGVGVAIHQTLHGQNQFTNWLTYVFLSAVIICILVQMNFLNRALDIYNTAVVTPIYYVFFTTCVIVASLVLYKEFFSMSTKDIFGFICGFLIICMGIFQLNAFRDVNISLKNLPNAHRDELPKVSLNGGSMNQENTDEQRLLENDSICAKDYHDEDDSHPI</sequence>
<feature type="transmembrane region" description="Helical" evidence="6">
    <location>
        <begin position="127"/>
        <end position="149"/>
    </location>
</feature>
<evidence type="ECO:0000256" key="4">
    <source>
        <dbReference type="ARBA" id="ARBA00022989"/>
    </source>
</evidence>
<feature type="transmembrane region" description="Helical" evidence="6">
    <location>
        <begin position="248"/>
        <end position="274"/>
    </location>
</feature>
<protein>
    <submittedName>
        <fullName evidence="7">NIPA</fullName>
    </submittedName>
</protein>
<dbReference type="AlphaFoldDB" id="A0A8S3S1W5"/>
<feature type="transmembrane region" description="Helical" evidence="6">
    <location>
        <begin position="349"/>
        <end position="369"/>
    </location>
</feature>
<keyword evidence="5 6" id="KW-0472">Membrane</keyword>
<feature type="transmembrane region" description="Helical" evidence="6">
    <location>
        <begin position="221"/>
        <end position="241"/>
    </location>
</feature>
<dbReference type="EMBL" id="CAJPWZ010001339">
    <property type="protein sequence ID" value="CAG2213201.1"/>
    <property type="molecule type" value="Genomic_DNA"/>
</dbReference>